<evidence type="ECO:0000256" key="7">
    <source>
        <dbReference type="ARBA" id="ARBA00047899"/>
    </source>
</evidence>
<name>A0A7J6VCY1_THATH</name>
<keyword evidence="2" id="KW-0723">Serine/threonine-protein kinase</keyword>
<dbReference type="InterPro" id="IPR051824">
    <property type="entry name" value="LRR_Rcpt-Like_S/T_Kinase"/>
</dbReference>
<evidence type="ECO:0000256" key="9">
    <source>
        <dbReference type="PROSITE-ProRule" id="PRU10141"/>
    </source>
</evidence>
<comment type="catalytic activity">
    <reaction evidence="7">
        <text>L-threonyl-[protein] + ATP = O-phospho-L-threonyl-[protein] + ADP + H(+)</text>
        <dbReference type="Rhea" id="RHEA:46608"/>
        <dbReference type="Rhea" id="RHEA-COMP:11060"/>
        <dbReference type="Rhea" id="RHEA-COMP:11605"/>
        <dbReference type="ChEBI" id="CHEBI:15378"/>
        <dbReference type="ChEBI" id="CHEBI:30013"/>
        <dbReference type="ChEBI" id="CHEBI:30616"/>
        <dbReference type="ChEBI" id="CHEBI:61977"/>
        <dbReference type="ChEBI" id="CHEBI:456216"/>
        <dbReference type="EC" id="2.7.11.1"/>
    </reaction>
</comment>
<sequence>MLDGGEKDDPHHLLERVRKGDVDYIKTVDPNVLRRTREDNKFGDTVLMMATNLCNFNLCKEILKRCPSLLYNQNNYNETVLHIASLPLSSSENFRLIDHFVSVGVDELVTSNNEGYIYMKKFQRWMKMENYKGDTALIIAVRYGYLHVVKRFVEVDRQYNLGLSKVVGDEGKTALNWAVENEDHEMVKLLTDEGDPYSDFVPYSTAIHLLNCAIRGDLDYIRTVELNVLLNSRDQDRMSVLCIATECDQLDCCKVILERCPSLLYHQNHDKWSVLHQAAHKKNYKLIDFYVNVGLEAAKSEGGTDNMMRFKKWINLQTTSGGDTALILAVINGSRDVVKIFAEVDRQYKLGLSEIVGSNKRTALQWAMQYKDHEMIKTLTGNEDPNRSSVGAASESNIFTFAEVSVHNNSDDGNIPISIAMQQAQESLQTAKSSGIGVTMMDKFNVEDCDSITASLSKLESDKPRPYSRAQLKEFTKEFSQPLGSGGFGDVYKGQFPDGVFIAVKVLKIIESKEKVMQEQFVAEVETMGRAYHHNLIKLHGYCYEANTKYKALVYDYMENGSFDKILFEKKLDIPWAKLHNIAKEIARGISYLHEGCNPRIIHQDLKP</sequence>
<organism evidence="11 12">
    <name type="scientific">Thalictrum thalictroides</name>
    <name type="common">Rue-anemone</name>
    <name type="synonym">Anemone thalictroides</name>
    <dbReference type="NCBI Taxonomy" id="46969"/>
    <lineage>
        <taxon>Eukaryota</taxon>
        <taxon>Viridiplantae</taxon>
        <taxon>Streptophyta</taxon>
        <taxon>Embryophyta</taxon>
        <taxon>Tracheophyta</taxon>
        <taxon>Spermatophyta</taxon>
        <taxon>Magnoliopsida</taxon>
        <taxon>Ranunculales</taxon>
        <taxon>Ranunculaceae</taxon>
        <taxon>Thalictroideae</taxon>
        <taxon>Thalictrum</taxon>
    </lineage>
</organism>
<dbReference type="EMBL" id="JABWDY010035099">
    <property type="protein sequence ID" value="KAF5182202.1"/>
    <property type="molecule type" value="Genomic_DNA"/>
</dbReference>
<dbReference type="InterPro" id="IPR036770">
    <property type="entry name" value="Ankyrin_rpt-contain_sf"/>
</dbReference>
<dbReference type="Pfam" id="PF07714">
    <property type="entry name" value="PK_Tyr_Ser-Thr"/>
    <property type="match status" value="1"/>
</dbReference>
<feature type="binding site" evidence="9">
    <location>
        <position position="505"/>
    </location>
    <ligand>
        <name>ATP</name>
        <dbReference type="ChEBI" id="CHEBI:30616"/>
    </ligand>
</feature>
<dbReference type="GO" id="GO:0005524">
    <property type="term" value="F:ATP binding"/>
    <property type="evidence" value="ECO:0007669"/>
    <property type="project" value="UniProtKB-UniRule"/>
</dbReference>
<evidence type="ECO:0000259" key="10">
    <source>
        <dbReference type="PROSITE" id="PS50011"/>
    </source>
</evidence>
<dbReference type="Gene3D" id="1.25.40.20">
    <property type="entry name" value="Ankyrin repeat-containing domain"/>
    <property type="match status" value="2"/>
</dbReference>
<accession>A0A7J6VCY1</accession>
<evidence type="ECO:0000256" key="1">
    <source>
        <dbReference type="ARBA" id="ARBA00012513"/>
    </source>
</evidence>
<dbReference type="PROSITE" id="PS50011">
    <property type="entry name" value="PROTEIN_KINASE_DOM"/>
    <property type="match status" value="1"/>
</dbReference>
<keyword evidence="11" id="KW-0675">Receptor</keyword>
<dbReference type="Gene3D" id="1.10.510.10">
    <property type="entry name" value="Transferase(Phosphotransferase) domain 1"/>
    <property type="match status" value="1"/>
</dbReference>
<dbReference type="InterPro" id="IPR001245">
    <property type="entry name" value="Ser-Thr/Tyr_kinase_cat_dom"/>
</dbReference>
<dbReference type="InterPro" id="IPR017441">
    <property type="entry name" value="Protein_kinase_ATP_BS"/>
</dbReference>
<dbReference type="PANTHER" id="PTHR48006:SF102">
    <property type="entry name" value="LEUCINE-RICH REPEAT-CONTAINING PROTEIN DDB_G0281931-RELATED"/>
    <property type="match status" value="1"/>
</dbReference>
<dbReference type="SUPFAM" id="SSF48403">
    <property type="entry name" value="Ankyrin repeat"/>
    <property type="match status" value="1"/>
</dbReference>
<evidence type="ECO:0000256" key="5">
    <source>
        <dbReference type="ARBA" id="ARBA00022777"/>
    </source>
</evidence>
<keyword evidence="6 9" id="KW-0067">ATP-binding</keyword>
<dbReference type="SMART" id="SM00248">
    <property type="entry name" value="ANK"/>
    <property type="match status" value="7"/>
</dbReference>
<dbReference type="EC" id="2.7.11.1" evidence="1"/>
<evidence type="ECO:0000313" key="11">
    <source>
        <dbReference type="EMBL" id="KAF5182202.1"/>
    </source>
</evidence>
<evidence type="ECO:0000256" key="4">
    <source>
        <dbReference type="ARBA" id="ARBA00022741"/>
    </source>
</evidence>
<keyword evidence="4 9" id="KW-0547">Nucleotide-binding</keyword>
<evidence type="ECO:0000256" key="8">
    <source>
        <dbReference type="ARBA" id="ARBA00048679"/>
    </source>
</evidence>
<dbReference type="AlphaFoldDB" id="A0A7J6VCY1"/>
<evidence type="ECO:0000256" key="2">
    <source>
        <dbReference type="ARBA" id="ARBA00022527"/>
    </source>
</evidence>
<dbReference type="InterPro" id="IPR011009">
    <property type="entry name" value="Kinase-like_dom_sf"/>
</dbReference>
<dbReference type="Proteomes" id="UP000554482">
    <property type="component" value="Unassembled WGS sequence"/>
</dbReference>
<comment type="catalytic activity">
    <reaction evidence="8">
        <text>L-seryl-[protein] + ATP = O-phospho-L-seryl-[protein] + ADP + H(+)</text>
        <dbReference type="Rhea" id="RHEA:17989"/>
        <dbReference type="Rhea" id="RHEA-COMP:9863"/>
        <dbReference type="Rhea" id="RHEA-COMP:11604"/>
        <dbReference type="ChEBI" id="CHEBI:15378"/>
        <dbReference type="ChEBI" id="CHEBI:29999"/>
        <dbReference type="ChEBI" id="CHEBI:30616"/>
        <dbReference type="ChEBI" id="CHEBI:83421"/>
        <dbReference type="ChEBI" id="CHEBI:456216"/>
        <dbReference type="EC" id="2.7.11.1"/>
    </reaction>
</comment>
<dbReference type="InterPro" id="IPR002110">
    <property type="entry name" value="Ankyrin_rpt"/>
</dbReference>
<comment type="caution">
    <text evidence="11">The sequence shown here is derived from an EMBL/GenBank/DDBJ whole genome shotgun (WGS) entry which is preliminary data.</text>
</comment>
<reference evidence="11 12" key="1">
    <citation type="submission" date="2020-06" db="EMBL/GenBank/DDBJ databases">
        <title>Transcriptomic and genomic resources for Thalictrum thalictroides and T. hernandezii: Facilitating candidate gene discovery in an emerging model plant lineage.</title>
        <authorList>
            <person name="Arias T."/>
            <person name="Riano-Pachon D.M."/>
            <person name="Di Stilio V.S."/>
        </authorList>
    </citation>
    <scope>NUCLEOTIDE SEQUENCE [LARGE SCALE GENOMIC DNA]</scope>
    <source>
        <strain evidence="12">cv. WT478/WT964</strain>
        <tissue evidence="11">Leaves</tissue>
    </source>
</reference>
<dbReference type="PANTHER" id="PTHR48006">
    <property type="entry name" value="LEUCINE-RICH REPEAT-CONTAINING PROTEIN DDB_G0281931-RELATED"/>
    <property type="match status" value="1"/>
</dbReference>
<dbReference type="InterPro" id="IPR000719">
    <property type="entry name" value="Prot_kinase_dom"/>
</dbReference>
<dbReference type="Pfam" id="PF12796">
    <property type="entry name" value="Ank_2"/>
    <property type="match status" value="2"/>
</dbReference>
<evidence type="ECO:0000313" key="12">
    <source>
        <dbReference type="Proteomes" id="UP000554482"/>
    </source>
</evidence>
<proteinExistence type="predicted"/>
<feature type="non-terminal residue" evidence="11">
    <location>
        <position position="1"/>
    </location>
</feature>
<gene>
    <name evidence="11" type="ORF">FRX31_028211</name>
</gene>
<protein>
    <recommendedName>
        <fullName evidence="1">non-specific serine/threonine protein kinase</fullName>
        <ecNumber evidence="1">2.7.11.1</ecNumber>
    </recommendedName>
</protein>
<keyword evidence="5 11" id="KW-0418">Kinase</keyword>
<dbReference type="Gene3D" id="3.30.200.20">
    <property type="entry name" value="Phosphorylase Kinase, domain 1"/>
    <property type="match status" value="1"/>
</dbReference>
<dbReference type="PROSITE" id="PS00107">
    <property type="entry name" value="PROTEIN_KINASE_ATP"/>
    <property type="match status" value="1"/>
</dbReference>
<feature type="domain" description="Protein kinase" evidence="10">
    <location>
        <begin position="477"/>
        <end position="608"/>
    </location>
</feature>
<keyword evidence="3" id="KW-0808">Transferase</keyword>
<keyword evidence="12" id="KW-1185">Reference proteome</keyword>
<dbReference type="SUPFAM" id="SSF56112">
    <property type="entry name" value="Protein kinase-like (PK-like)"/>
    <property type="match status" value="1"/>
</dbReference>
<dbReference type="OrthoDB" id="1847170at2759"/>
<evidence type="ECO:0000256" key="6">
    <source>
        <dbReference type="ARBA" id="ARBA00022840"/>
    </source>
</evidence>
<dbReference type="GO" id="GO:0004674">
    <property type="term" value="F:protein serine/threonine kinase activity"/>
    <property type="evidence" value="ECO:0007669"/>
    <property type="project" value="UniProtKB-KW"/>
</dbReference>
<evidence type="ECO:0000256" key="3">
    <source>
        <dbReference type="ARBA" id="ARBA00022679"/>
    </source>
</evidence>